<dbReference type="PANTHER" id="PTHR32305:SF15">
    <property type="entry name" value="PROTEIN RHSA-RELATED"/>
    <property type="match status" value="1"/>
</dbReference>
<sequence>MADEKGSIITETSSSGSVLAQHSYGPYGEPQDVSSSRFRYTGQILLPGTELYYYKARVYNPKLGRFMQTDPIGYEDGMNWYAYVGNDPINGVDSSGKVAESVWDAASLSIGIVSFGKNLYAGNWSAAGMDAIGVVADGVALAIPFVPGGASVAINATRGAESAISGVKLEKQLASEAQLTELAEGGGTIISQPAKQANRIAAQYGVDASQVQKVSSSSHTAKDGSSIETHAFRDASTNKVIEPKTMTCTGSRIKKSSC</sequence>
<gene>
    <name evidence="3" type="ORF">JYB88_10845</name>
</gene>
<evidence type="ECO:0000313" key="3">
    <source>
        <dbReference type="EMBL" id="QSX28772.1"/>
    </source>
</evidence>
<protein>
    <recommendedName>
        <fullName evidence="2">Novel toxin 10 domain-containing protein</fullName>
    </recommendedName>
</protein>
<evidence type="ECO:0000256" key="1">
    <source>
        <dbReference type="SAM" id="MobiDB-lite"/>
    </source>
</evidence>
<accession>A0A975AJX5</accession>
<dbReference type="NCBIfam" id="TIGR03696">
    <property type="entry name" value="Rhs_assc_core"/>
    <property type="match status" value="1"/>
</dbReference>
<name>A0A975AJX5_9GAMM</name>
<dbReference type="AlphaFoldDB" id="A0A975AJX5"/>
<dbReference type="InterPro" id="IPR022385">
    <property type="entry name" value="Rhs_assc_core"/>
</dbReference>
<keyword evidence="4" id="KW-1185">Reference proteome</keyword>
<dbReference type="EMBL" id="CP071504">
    <property type="protein sequence ID" value="QSX28772.1"/>
    <property type="molecule type" value="Genomic_DNA"/>
</dbReference>
<dbReference type="Proteomes" id="UP000663281">
    <property type="component" value="Chromosome"/>
</dbReference>
<dbReference type="Gene3D" id="2.180.10.10">
    <property type="entry name" value="RHS repeat-associated core"/>
    <property type="match status" value="1"/>
</dbReference>
<evidence type="ECO:0000313" key="4">
    <source>
        <dbReference type="Proteomes" id="UP000663281"/>
    </source>
</evidence>
<feature type="region of interest" description="Disordered" evidence="1">
    <location>
        <begin position="215"/>
        <end position="238"/>
    </location>
</feature>
<proteinExistence type="predicted"/>
<organism evidence="3 4">
    <name type="scientific">Shewanella cyperi</name>
    <dbReference type="NCBI Taxonomy" id="2814292"/>
    <lineage>
        <taxon>Bacteria</taxon>
        <taxon>Pseudomonadati</taxon>
        <taxon>Pseudomonadota</taxon>
        <taxon>Gammaproteobacteria</taxon>
        <taxon>Alteromonadales</taxon>
        <taxon>Shewanellaceae</taxon>
        <taxon>Shewanella</taxon>
    </lineage>
</organism>
<reference evidence="3 4" key="1">
    <citation type="submission" date="2021-03" db="EMBL/GenBank/DDBJ databases">
        <title>Novel species identification of genus Shewanella.</title>
        <authorList>
            <person name="Liu G."/>
            <person name="Zhang Q."/>
        </authorList>
    </citation>
    <scope>NUCLEOTIDE SEQUENCE [LARGE SCALE GENOMIC DNA]</scope>
    <source>
        <strain evidence="3 4">FJAT-53726</strain>
    </source>
</reference>
<dbReference type="PANTHER" id="PTHR32305">
    <property type="match status" value="1"/>
</dbReference>
<dbReference type="RefSeq" id="WP_207324130.1">
    <property type="nucleotide sequence ID" value="NZ_CP071504.1"/>
</dbReference>
<evidence type="ECO:0000259" key="2">
    <source>
        <dbReference type="Pfam" id="PF15520"/>
    </source>
</evidence>
<dbReference type="InterPro" id="IPR029122">
    <property type="entry name" value="Ntox10"/>
</dbReference>
<feature type="domain" description="Novel toxin 10" evidence="2">
    <location>
        <begin position="86"/>
        <end position="158"/>
    </location>
</feature>
<dbReference type="InterPro" id="IPR050708">
    <property type="entry name" value="T6SS_VgrG/RHS"/>
</dbReference>
<dbReference type="KEGG" id="scyp:JYB88_10845"/>
<dbReference type="Pfam" id="PF15520">
    <property type="entry name" value="Ntox10"/>
    <property type="match status" value="1"/>
</dbReference>